<feature type="coiled-coil region" evidence="1">
    <location>
        <begin position="1"/>
        <end position="28"/>
    </location>
</feature>
<comment type="caution">
    <text evidence="2">The sequence shown here is derived from an EMBL/GenBank/DDBJ whole genome shotgun (WGS) entry which is preliminary data.</text>
</comment>
<organism evidence="2 3">
    <name type="scientific">Parnassius apollo</name>
    <name type="common">Apollo butterfly</name>
    <name type="synonym">Papilio apollo</name>
    <dbReference type="NCBI Taxonomy" id="110799"/>
    <lineage>
        <taxon>Eukaryota</taxon>
        <taxon>Metazoa</taxon>
        <taxon>Ecdysozoa</taxon>
        <taxon>Arthropoda</taxon>
        <taxon>Hexapoda</taxon>
        <taxon>Insecta</taxon>
        <taxon>Pterygota</taxon>
        <taxon>Neoptera</taxon>
        <taxon>Endopterygota</taxon>
        <taxon>Lepidoptera</taxon>
        <taxon>Glossata</taxon>
        <taxon>Ditrysia</taxon>
        <taxon>Papilionoidea</taxon>
        <taxon>Papilionidae</taxon>
        <taxon>Parnassiinae</taxon>
        <taxon>Parnassini</taxon>
        <taxon>Parnassius</taxon>
        <taxon>Parnassius</taxon>
    </lineage>
</organism>
<sequence>MEEIANMHKKMQDDITEQRKELKSLQENISKPIIENMDLKFKEIVSTMKSLRKLFPRARGLRPSTKYNKYPQR</sequence>
<dbReference type="AlphaFoldDB" id="A0A8S3XG87"/>
<dbReference type="EMBL" id="CAJQZP010001141">
    <property type="protein sequence ID" value="CAG5021069.1"/>
    <property type="molecule type" value="Genomic_DNA"/>
</dbReference>
<protein>
    <submittedName>
        <fullName evidence="2">(apollo) hypothetical protein</fullName>
    </submittedName>
</protein>
<proteinExistence type="predicted"/>
<name>A0A8S3XG87_PARAO</name>
<accession>A0A8S3XG87</accession>
<evidence type="ECO:0000256" key="1">
    <source>
        <dbReference type="SAM" id="Coils"/>
    </source>
</evidence>
<dbReference type="Proteomes" id="UP000691718">
    <property type="component" value="Unassembled WGS sequence"/>
</dbReference>
<reference evidence="2" key="1">
    <citation type="submission" date="2021-04" db="EMBL/GenBank/DDBJ databases">
        <authorList>
            <person name="Tunstrom K."/>
        </authorList>
    </citation>
    <scope>NUCLEOTIDE SEQUENCE</scope>
</reference>
<keyword evidence="3" id="KW-1185">Reference proteome</keyword>
<gene>
    <name evidence="2" type="ORF">PAPOLLO_LOCUS17480</name>
</gene>
<evidence type="ECO:0000313" key="3">
    <source>
        <dbReference type="Proteomes" id="UP000691718"/>
    </source>
</evidence>
<evidence type="ECO:0000313" key="2">
    <source>
        <dbReference type="EMBL" id="CAG5021069.1"/>
    </source>
</evidence>
<keyword evidence="1" id="KW-0175">Coiled coil</keyword>